<evidence type="ECO:0000313" key="2">
    <source>
        <dbReference type="Proteomes" id="UP000275846"/>
    </source>
</evidence>
<evidence type="ECO:0000313" key="3">
    <source>
        <dbReference type="WBParaSite" id="SSLN_0001679001-mRNA-1"/>
    </source>
</evidence>
<dbReference type="Proteomes" id="UP000275846">
    <property type="component" value="Unassembled WGS sequence"/>
</dbReference>
<name>A0A183TI80_SCHSO</name>
<accession>A0A183TI80</accession>
<proteinExistence type="predicted"/>
<dbReference type="AlphaFoldDB" id="A0A183TI80"/>
<gene>
    <name evidence="1" type="ORF">SSLN_LOCUS16178</name>
</gene>
<reference evidence="1 2" key="2">
    <citation type="submission" date="2018-11" db="EMBL/GenBank/DDBJ databases">
        <authorList>
            <consortium name="Pathogen Informatics"/>
        </authorList>
    </citation>
    <scope>NUCLEOTIDE SEQUENCE [LARGE SCALE GENOMIC DNA]</scope>
    <source>
        <strain evidence="1 2">NST_G2</strain>
    </source>
</reference>
<sequence length="99" mass="10962">MDILITIANLKAVFADATLPYRPSLDASIFPTINASNCAVSDGPRIFASRLQFPVFISQNLSVNLQCQSDFHNPLDIRQLDYIPDSPKKSATSLVPRLR</sequence>
<dbReference type="WBParaSite" id="SSLN_0001679001-mRNA-1">
    <property type="protein sequence ID" value="SSLN_0001679001-mRNA-1"/>
    <property type="gene ID" value="SSLN_0001679001"/>
</dbReference>
<organism evidence="3">
    <name type="scientific">Schistocephalus solidus</name>
    <name type="common">Tapeworm</name>
    <dbReference type="NCBI Taxonomy" id="70667"/>
    <lineage>
        <taxon>Eukaryota</taxon>
        <taxon>Metazoa</taxon>
        <taxon>Spiralia</taxon>
        <taxon>Lophotrochozoa</taxon>
        <taxon>Platyhelminthes</taxon>
        <taxon>Cestoda</taxon>
        <taxon>Eucestoda</taxon>
        <taxon>Diphyllobothriidea</taxon>
        <taxon>Diphyllobothriidae</taxon>
        <taxon>Schistocephalus</taxon>
    </lineage>
</organism>
<keyword evidence="2" id="KW-1185">Reference proteome</keyword>
<protein>
    <submittedName>
        <fullName evidence="1 3">Uncharacterized protein</fullName>
    </submittedName>
</protein>
<reference evidence="3" key="1">
    <citation type="submission" date="2016-06" db="UniProtKB">
        <authorList>
            <consortium name="WormBaseParasite"/>
        </authorList>
    </citation>
    <scope>IDENTIFICATION</scope>
</reference>
<dbReference type="EMBL" id="UYSU01040768">
    <property type="protein sequence ID" value="VDM02564.1"/>
    <property type="molecule type" value="Genomic_DNA"/>
</dbReference>
<evidence type="ECO:0000313" key="1">
    <source>
        <dbReference type="EMBL" id="VDM02564.1"/>
    </source>
</evidence>